<proteinExistence type="predicted"/>
<name>A0A5M3VX68_9ACTN</name>
<reference evidence="1 2" key="1">
    <citation type="submission" date="2019-10" db="EMBL/GenBank/DDBJ databases">
        <title>Whole genome shotgun sequence of Acrocarpospora corrugata NBRC 13972.</title>
        <authorList>
            <person name="Ichikawa N."/>
            <person name="Kimura A."/>
            <person name="Kitahashi Y."/>
            <person name="Komaki H."/>
            <person name="Oguchi A."/>
        </authorList>
    </citation>
    <scope>NUCLEOTIDE SEQUENCE [LARGE SCALE GENOMIC DNA]</scope>
    <source>
        <strain evidence="1 2">NBRC 13972</strain>
    </source>
</reference>
<keyword evidence="2" id="KW-1185">Reference proteome</keyword>
<gene>
    <name evidence="1" type="ORF">Acor_17360</name>
</gene>
<evidence type="ECO:0000313" key="2">
    <source>
        <dbReference type="Proteomes" id="UP000334990"/>
    </source>
</evidence>
<comment type="caution">
    <text evidence="1">The sequence shown here is derived from an EMBL/GenBank/DDBJ whole genome shotgun (WGS) entry which is preliminary data.</text>
</comment>
<organism evidence="1 2">
    <name type="scientific">Acrocarpospora corrugata</name>
    <dbReference type="NCBI Taxonomy" id="35763"/>
    <lineage>
        <taxon>Bacteria</taxon>
        <taxon>Bacillati</taxon>
        <taxon>Actinomycetota</taxon>
        <taxon>Actinomycetes</taxon>
        <taxon>Streptosporangiales</taxon>
        <taxon>Streptosporangiaceae</taxon>
        <taxon>Acrocarpospora</taxon>
    </lineage>
</organism>
<dbReference type="RefSeq" id="WP_155336057.1">
    <property type="nucleotide sequence ID" value="NZ_BAAABN010000020.1"/>
</dbReference>
<dbReference type="Proteomes" id="UP000334990">
    <property type="component" value="Unassembled WGS sequence"/>
</dbReference>
<accession>A0A5M3VX68</accession>
<protein>
    <submittedName>
        <fullName evidence="1">Uncharacterized protein</fullName>
    </submittedName>
</protein>
<dbReference type="AlphaFoldDB" id="A0A5M3VX68"/>
<sequence length="58" mass="6383">MNDLTYARVALDEGRTVNELGVLQRNGQNVDLYAAKLSEARIRIQAVLALSLQVLGIE</sequence>
<evidence type="ECO:0000313" key="1">
    <source>
        <dbReference type="EMBL" id="GER99672.1"/>
    </source>
</evidence>
<dbReference type="EMBL" id="BLAD01000041">
    <property type="protein sequence ID" value="GER99672.1"/>
    <property type="molecule type" value="Genomic_DNA"/>
</dbReference>